<evidence type="ECO:0000313" key="5">
    <source>
        <dbReference type="Proteomes" id="UP001634394"/>
    </source>
</evidence>
<accession>A0ABD3UE53</accession>
<keyword evidence="1" id="KW-0862">Zinc</keyword>
<dbReference type="AlphaFoldDB" id="A0ABD3UE53"/>
<feature type="region of interest" description="Disordered" evidence="2">
    <location>
        <begin position="519"/>
        <end position="555"/>
    </location>
</feature>
<feature type="region of interest" description="Disordered" evidence="2">
    <location>
        <begin position="283"/>
        <end position="356"/>
    </location>
</feature>
<dbReference type="PROSITE" id="PS50157">
    <property type="entry name" value="ZINC_FINGER_C2H2_2"/>
    <property type="match status" value="1"/>
</dbReference>
<feature type="region of interest" description="Disordered" evidence="2">
    <location>
        <begin position="421"/>
        <end position="469"/>
    </location>
</feature>
<dbReference type="GO" id="GO:0008270">
    <property type="term" value="F:zinc ion binding"/>
    <property type="evidence" value="ECO:0007669"/>
    <property type="project" value="UniProtKB-KW"/>
</dbReference>
<feature type="region of interest" description="Disordered" evidence="2">
    <location>
        <begin position="81"/>
        <end position="180"/>
    </location>
</feature>
<protein>
    <recommendedName>
        <fullName evidence="3">C2H2-type domain-containing protein</fullName>
    </recommendedName>
</protein>
<feature type="compositionally biased region" description="Polar residues" evidence="2">
    <location>
        <begin position="346"/>
        <end position="356"/>
    </location>
</feature>
<feature type="compositionally biased region" description="Basic and acidic residues" evidence="2">
    <location>
        <begin position="456"/>
        <end position="469"/>
    </location>
</feature>
<feature type="domain" description="C2H2-type" evidence="3">
    <location>
        <begin position="185"/>
        <end position="208"/>
    </location>
</feature>
<dbReference type="PROSITE" id="PS00028">
    <property type="entry name" value="ZINC_FINGER_C2H2_1"/>
    <property type="match status" value="1"/>
</dbReference>
<keyword evidence="1" id="KW-0863">Zinc-finger</keyword>
<feature type="compositionally biased region" description="Low complexity" evidence="2">
    <location>
        <begin position="519"/>
        <end position="528"/>
    </location>
</feature>
<dbReference type="InterPro" id="IPR019496">
    <property type="entry name" value="NUFIP1_cons_dom"/>
</dbReference>
<feature type="compositionally biased region" description="Polar residues" evidence="2">
    <location>
        <begin position="126"/>
        <end position="164"/>
    </location>
</feature>
<feature type="compositionally biased region" description="Basic and acidic residues" evidence="2">
    <location>
        <begin position="421"/>
        <end position="430"/>
    </location>
</feature>
<evidence type="ECO:0000259" key="3">
    <source>
        <dbReference type="PROSITE" id="PS50157"/>
    </source>
</evidence>
<feature type="compositionally biased region" description="Basic residues" evidence="2">
    <location>
        <begin position="165"/>
        <end position="174"/>
    </location>
</feature>
<keyword evidence="1" id="KW-0479">Metal-binding</keyword>
<evidence type="ECO:0000256" key="2">
    <source>
        <dbReference type="SAM" id="MobiDB-lite"/>
    </source>
</evidence>
<sequence>MWPPLPNQREPPTVGLSFVPVRFNGGPLPIMHQPPAFRGQSWGPMPNSNFPRNPNQCMNNPRGQGPMFNGRHPCTPRPTFHQFDGPNWTGPGSPNMNRYPFPSGRPPCPIGATQNGRGSVGGWGSPPQNSHSNQKFQRNGPQFNSGNRPNSFPGNHHQNMSQQGFKKKKKKQKPSKRDLPENNLFFCDACDRGFKTEEKYNEHVDGHSKCEVAGCTYIAAPKLVQLHYRLQHTSGLAKKIWSLDSEEDIEKWRAERRKNYPTASNLERKKQIRSEKEARGEVLENKYFGKMRGQSGRNQGEGRNFKKKRNRRSRKRTHDDSEDQDVNSESSSLKKSRNKDTELLSEDNNSTALLGKSESSITDPLALLLDGIMSGSDTDDEDLLLSALSSASSVDKVVSGTLSAAGGLGSLISAYDDPCDEHSHMKDMDSKPGTWDKNQHKNGNKGGQDNKNGKQRGNERQMNEDKKKTDLFYRANPSLLEKLLANEIRQERNKILQCVHYIVKNNFFGVGSRPISPKVVTEESNTNENKNEAKEPDLTEKETEMEDRATRIAVDDEIWEDAA</sequence>
<name>A0ABD3UE53_SINWO</name>
<dbReference type="PANTHER" id="PTHR13309">
    <property type="entry name" value="NUCLEAR FRAGILE X MENTAL RETARDATION PROTEIN INTERACTING PROTEIN 1"/>
    <property type="match status" value="1"/>
</dbReference>
<gene>
    <name evidence="4" type="ORF">ACJMK2_017526</name>
</gene>
<dbReference type="EMBL" id="JBJQND010000016">
    <property type="protein sequence ID" value="KAL3846547.1"/>
    <property type="molecule type" value="Genomic_DNA"/>
</dbReference>
<keyword evidence="5" id="KW-1185">Reference proteome</keyword>
<dbReference type="PANTHER" id="PTHR13309:SF0">
    <property type="entry name" value="FMR1-INTERACTING PROTEIN NUFIP1"/>
    <property type="match status" value="1"/>
</dbReference>
<proteinExistence type="predicted"/>
<evidence type="ECO:0000256" key="1">
    <source>
        <dbReference type="PROSITE-ProRule" id="PRU00042"/>
    </source>
</evidence>
<comment type="caution">
    <text evidence="4">The sequence shown here is derived from an EMBL/GenBank/DDBJ whole genome shotgun (WGS) entry which is preliminary data.</text>
</comment>
<feature type="compositionally biased region" description="Basic and acidic residues" evidence="2">
    <location>
        <begin position="529"/>
        <end position="554"/>
    </location>
</feature>
<dbReference type="InterPro" id="IPR036236">
    <property type="entry name" value="Znf_C2H2_sf"/>
</dbReference>
<evidence type="ECO:0000313" key="4">
    <source>
        <dbReference type="EMBL" id="KAL3846547.1"/>
    </source>
</evidence>
<organism evidence="4 5">
    <name type="scientific">Sinanodonta woodiana</name>
    <name type="common">Chinese pond mussel</name>
    <name type="synonym">Anodonta woodiana</name>
    <dbReference type="NCBI Taxonomy" id="1069815"/>
    <lineage>
        <taxon>Eukaryota</taxon>
        <taxon>Metazoa</taxon>
        <taxon>Spiralia</taxon>
        <taxon>Lophotrochozoa</taxon>
        <taxon>Mollusca</taxon>
        <taxon>Bivalvia</taxon>
        <taxon>Autobranchia</taxon>
        <taxon>Heteroconchia</taxon>
        <taxon>Palaeoheterodonta</taxon>
        <taxon>Unionida</taxon>
        <taxon>Unionoidea</taxon>
        <taxon>Unionidae</taxon>
        <taxon>Unioninae</taxon>
        <taxon>Sinanodonta</taxon>
    </lineage>
</organism>
<feature type="compositionally biased region" description="Basic residues" evidence="2">
    <location>
        <begin position="305"/>
        <end position="316"/>
    </location>
</feature>
<dbReference type="Pfam" id="PF10453">
    <property type="entry name" value="NUFIP1"/>
    <property type="match status" value="1"/>
</dbReference>
<dbReference type="SUPFAM" id="SSF57667">
    <property type="entry name" value="beta-beta-alpha zinc fingers"/>
    <property type="match status" value="1"/>
</dbReference>
<dbReference type="Proteomes" id="UP001634394">
    <property type="component" value="Unassembled WGS sequence"/>
</dbReference>
<dbReference type="InterPro" id="IPR039136">
    <property type="entry name" value="NUFIP1-like"/>
</dbReference>
<dbReference type="InterPro" id="IPR013087">
    <property type="entry name" value="Znf_C2H2_type"/>
</dbReference>
<reference evidence="4 5" key="1">
    <citation type="submission" date="2024-11" db="EMBL/GenBank/DDBJ databases">
        <title>Chromosome-level genome assembly of the freshwater bivalve Anodonta woodiana.</title>
        <authorList>
            <person name="Chen X."/>
        </authorList>
    </citation>
    <scope>NUCLEOTIDE SEQUENCE [LARGE SCALE GENOMIC DNA]</scope>
    <source>
        <strain evidence="4">MN2024</strain>
        <tissue evidence="4">Gills</tissue>
    </source>
</reference>